<dbReference type="InterPro" id="IPR036259">
    <property type="entry name" value="MFS_trans_sf"/>
</dbReference>
<feature type="transmembrane region" description="Helical" evidence="6">
    <location>
        <begin position="320"/>
        <end position="338"/>
    </location>
</feature>
<accession>A0A4R7URJ5</accession>
<sequence length="417" mass="45546">MRTYLNLNNSKMYIFASVGVFIALSEAVYDLVFANLAYSITGTTSAVTTTYAVGYIAELLVTLLGAGFIDRFNKWKLFIATQVINIIVFAAATIILSFHTNTVAWVWTFAFLVDLIHQYSRLIMFALVPFLFEREEIPGINGFLATMNGVARSVGPAIGAIAILQIGLSRSLTVSVAFMLIALLLALSLVSRYQSRPLEGAEPEHSSFKQRFQESITGASRTTVALLRARQWRAFLGSYSACVLVISVLALLWIPLLRDFHEFTPDQTGYLYSIGAAGAVLGGVTTKRYGGGNFLQMIIFIAHFVMLAGVITTLLIRGNAILVGAGMFAFQFGATVYFRTTASAIQLSVPKNIIGSWYGAIDFTSRFAGLTGILLAGWGYDQIGVYWVYSGLLLLLVVSALNWTPSRKFNGLLNSTT</sequence>
<keyword evidence="5 6" id="KW-0472">Membrane</keyword>
<feature type="transmembrane region" description="Helical" evidence="6">
    <location>
        <begin position="293"/>
        <end position="314"/>
    </location>
</feature>
<dbReference type="EMBL" id="SOCQ01000024">
    <property type="protein sequence ID" value="TDV37692.1"/>
    <property type="molecule type" value="Genomic_DNA"/>
</dbReference>
<feature type="transmembrane region" description="Helical" evidence="6">
    <location>
        <begin position="236"/>
        <end position="257"/>
    </location>
</feature>
<evidence type="ECO:0000256" key="6">
    <source>
        <dbReference type="SAM" id="Phobius"/>
    </source>
</evidence>
<evidence type="ECO:0000313" key="8">
    <source>
        <dbReference type="Proteomes" id="UP000295804"/>
    </source>
</evidence>
<feature type="transmembrane region" description="Helical" evidence="6">
    <location>
        <begin position="386"/>
        <end position="404"/>
    </location>
</feature>
<gene>
    <name evidence="7" type="ORF">EDF87_12471</name>
</gene>
<protein>
    <submittedName>
        <fullName evidence="7">MFS transporter</fullName>
    </submittedName>
</protein>
<comment type="caution">
    <text evidence="7">The sequence shown here is derived from an EMBL/GenBank/DDBJ whole genome shotgun (WGS) entry which is preliminary data.</text>
</comment>
<dbReference type="InterPro" id="IPR011701">
    <property type="entry name" value="MFS"/>
</dbReference>
<feature type="transmembrane region" description="Helical" evidence="6">
    <location>
        <begin position="52"/>
        <end position="70"/>
    </location>
</feature>
<dbReference type="PANTHER" id="PTHR23513">
    <property type="entry name" value="INTEGRAL MEMBRANE EFFLUX PROTEIN-RELATED"/>
    <property type="match status" value="1"/>
</dbReference>
<feature type="transmembrane region" description="Helical" evidence="6">
    <location>
        <begin position="12"/>
        <end position="32"/>
    </location>
</feature>
<feature type="transmembrane region" description="Helical" evidence="6">
    <location>
        <begin position="172"/>
        <end position="190"/>
    </location>
</feature>
<feature type="transmembrane region" description="Helical" evidence="6">
    <location>
        <begin position="104"/>
        <end position="132"/>
    </location>
</feature>
<feature type="transmembrane region" description="Helical" evidence="6">
    <location>
        <begin position="77"/>
        <end position="98"/>
    </location>
</feature>
<dbReference type="Pfam" id="PF07690">
    <property type="entry name" value="MFS_1"/>
    <property type="match status" value="1"/>
</dbReference>
<evidence type="ECO:0000313" key="7">
    <source>
        <dbReference type="EMBL" id="TDV37692.1"/>
    </source>
</evidence>
<proteinExistence type="predicted"/>
<feature type="transmembrane region" description="Helical" evidence="6">
    <location>
        <begin position="144"/>
        <end position="166"/>
    </location>
</feature>
<dbReference type="GO" id="GO:0022857">
    <property type="term" value="F:transmembrane transporter activity"/>
    <property type="evidence" value="ECO:0007669"/>
    <property type="project" value="InterPro"/>
</dbReference>
<evidence type="ECO:0000256" key="2">
    <source>
        <dbReference type="ARBA" id="ARBA00022475"/>
    </source>
</evidence>
<evidence type="ECO:0000256" key="5">
    <source>
        <dbReference type="ARBA" id="ARBA00023136"/>
    </source>
</evidence>
<name>A0A4R7URJ5_9PSED</name>
<evidence type="ECO:0000256" key="1">
    <source>
        <dbReference type="ARBA" id="ARBA00004651"/>
    </source>
</evidence>
<keyword evidence="2" id="KW-1003">Cell membrane</keyword>
<feature type="transmembrane region" description="Helical" evidence="6">
    <location>
        <begin position="359"/>
        <end position="380"/>
    </location>
</feature>
<dbReference type="AlphaFoldDB" id="A0A4R7URJ5"/>
<comment type="subcellular location">
    <subcellularLocation>
        <location evidence="1">Cell membrane</location>
        <topology evidence="1">Multi-pass membrane protein</topology>
    </subcellularLocation>
</comment>
<dbReference type="SUPFAM" id="SSF103473">
    <property type="entry name" value="MFS general substrate transporter"/>
    <property type="match status" value="1"/>
</dbReference>
<dbReference type="PANTHER" id="PTHR23513:SF6">
    <property type="entry name" value="MAJOR FACILITATOR SUPERFAMILY ASSOCIATED DOMAIN-CONTAINING PROTEIN"/>
    <property type="match status" value="1"/>
</dbReference>
<organism evidence="7 8">
    <name type="scientific">Pseudomonas helmanticensis</name>
    <dbReference type="NCBI Taxonomy" id="1471381"/>
    <lineage>
        <taxon>Bacteria</taxon>
        <taxon>Pseudomonadati</taxon>
        <taxon>Pseudomonadota</taxon>
        <taxon>Gammaproteobacteria</taxon>
        <taxon>Pseudomonadales</taxon>
        <taxon>Pseudomonadaceae</taxon>
        <taxon>Pseudomonas</taxon>
    </lineage>
</organism>
<dbReference type="Gene3D" id="1.20.1250.20">
    <property type="entry name" value="MFS general substrate transporter like domains"/>
    <property type="match status" value="1"/>
</dbReference>
<keyword evidence="4 6" id="KW-1133">Transmembrane helix</keyword>
<dbReference type="GO" id="GO:0005886">
    <property type="term" value="C:plasma membrane"/>
    <property type="evidence" value="ECO:0007669"/>
    <property type="project" value="UniProtKB-SubCell"/>
</dbReference>
<keyword evidence="3 6" id="KW-0812">Transmembrane</keyword>
<evidence type="ECO:0000256" key="3">
    <source>
        <dbReference type="ARBA" id="ARBA00022692"/>
    </source>
</evidence>
<evidence type="ECO:0000256" key="4">
    <source>
        <dbReference type="ARBA" id="ARBA00022989"/>
    </source>
</evidence>
<dbReference type="Proteomes" id="UP000295804">
    <property type="component" value="Unassembled WGS sequence"/>
</dbReference>
<reference evidence="7 8" key="1">
    <citation type="submission" date="2019-03" db="EMBL/GenBank/DDBJ databases">
        <title>Genomic analyses of the natural microbiome of Caenorhabditis elegans.</title>
        <authorList>
            <person name="Samuel B."/>
        </authorList>
    </citation>
    <scope>NUCLEOTIDE SEQUENCE [LARGE SCALE GENOMIC DNA]</scope>
    <source>
        <strain evidence="7 8">BIGb0525</strain>
    </source>
</reference>